<gene>
    <name evidence="2" type="ORF">AVDCRST_MAG91-2513</name>
</gene>
<sequence>VPPRLPARAHHDRRPARDRIPADEPGDGRDDERARRGPERSRADARAPPQPRSVGRLLLRVRRDRQPAAGRVAGEHHLHRIVGGPVHQRRGVRPRQHRRADQRQPRDHRGADGRREAGL</sequence>
<feature type="non-terminal residue" evidence="2">
    <location>
        <position position="119"/>
    </location>
</feature>
<reference evidence="2" key="1">
    <citation type="submission" date="2020-02" db="EMBL/GenBank/DDBJ databases">
        <authorList>
            <person name="Meier V. D."/>
        </authorList>
    </citation>
    <scope>NUCLEOTIDE SEQUENCE</scope>
    <source>
        <strain evidence="2">AVDCRST_MAG91</strain>
    </source>
</reference>
<protein>
    <submittedName>
        <fullName evidence="2">Uncharacterized protein</fullName>
    </submittedName>
</protein>
<feature type="region of interest" description="Disordered" evidence="1">
    <location>
        <begin position="1"/>
        <end position="119"/>
    </location>
</feature>
<dbReference type="AlphaFoldDB" id="A0A6J4TLY9"/>
<dbReference type="EMBL" id="CADCVX010000451">
    <property type="protein sequence ID" value="CAA9525782.1"/>
    <property type="molecule type" value="Genomic_DNA"/>
</dbReference>
<proteinExistence type="predicted"/>
<organism evidence="2">
    <name type="scientific">uncultured Sphingomonadaceae bacterium</name>
    <dbReference type="NCBI Taxonomy" id="169976"/>
    <lineage>
        <taxon>Bacteria</taxon>
        <taxon>Pseudomonadati</taxon>
        <taxon>Pseudomonadota</taxon>
        <taxon>Alphaproteobacteria</taxon>
        <taxon>Sphingomonadales</taxon>
        <taxon>Sphingomonadaceae</taxon>
        <taxon>environmental samples</taxon>
    </lineage>
</organism>
<feature type="compositionally biased region" description="Basic residues" evidence="1">
    <location>
        <begin position="87"/>
        <end position="98"/>
    </location>
</feature>
<evidence type="ECO:0000256" key="1">
    <source>
        <dbReference type="SAM" id="MobiDB-lite"/>
    </source>
</evidence>
<feature type="compositionally biased region" description="Basic and acidic residues" evidence="1">
    <location>
        <begin position="15"/>
        <end position="45"/>
    </location>
</feature>
<name>A0A6J4TLY9_9SPHN</name>
<accession>A0A6J4TLY9</accession>
<feature type="compositionally biased region" description="Basic and acidic residues" evidence="1">
    <location>
        <begin position="99"/>
        <end position="119"/>
    </location>
</feature>
<evidence type="ECO:0000313" key="2">
    <source>
        <dbReference type="EMBL" id="CAA9525782.1"/>
    </source>
</evidence>
<feature type="non-terminal residue" evidence="2">
    <location>
        <position position="1"/>
    </location>
</feature>